<sequence>MLNFKPTTTSKSKIKSKKIPQLYRGEILDCFYDFYLKIKPIF</sequence>
<dbReference type="Proteomes" id="UP000015442">
    <property type="component" value="Unassembled WGS sequence"/>
</dbReference>
<evidence type="ECO:0000313" key="1">
    <source>
        <dbReference type="EMBL" id="EQA70947.1"/>
    </source>
</evidence>
<protein>
    <submittedName>
        <fullName evidence="1">Uncharacterized protein</fullName>
    </submittedName>
</protein>
<evidence type="ECO:0000313" key="2">
    <source>
        <dbReference type="Proteomes" id="UP000015442"/>
    </source>
</evidence>
<reference evidence="1 2" key="1">
    <citation type="submission" date="2013-05" db="EMBL/GenBank/DDBJ databases">
        <authorList>
            <person name="Harkins D.M."/>
            <person name="Durkin A.S."/>
            <person name="Brinkac L.M."/>
            <person name="Haft D.H."/>
            <person name="Selengut J.D."/>
            <person name="Sanka R."/>
            <person name="DePew J."/>
            <person name="Purushe J."/>
            <person name="Hartskeerl R.A."/>
            <person name="Ahmed A."/>
            <person name="van der Linden H."/>
            <person name="Goris M.G.A."/>
            <person name="Vinetz J.M."/>
            <person name="Sutton G.G."/>
            <person name="Nierman W.C."/>
            <person name="Fouts D.E."/>
        </authorList>
    </citation>
    <scope>NUCLEOTIDE SEQUENCE [LARGE SCALE GENOMIC DNA]</scope>
    <source>
        <strain evidence="1 2">CZ214</strain>
    </source>
</reference>
<proteinExistence type="predicted"/>
<comment type="caution">
    <text evidence="1">The sequence shown here is derived from an EMBL/GenBank/DDBJ whole genome shotgun (WGS) entry which is preliminary data.</text>
</comment>
<gene>
    <name evidence="1" type="ORF">LEP1GSC059_3114</name>
</gene>
<name>T0GPX8_9LEPT</name>
<organism evidence="1 2">
    <name type="scientific">Leptospira noguchii serovar Panama str. CZ214</name>
    <dbReference type="NCBI Taxonomy" id="1001595"/>
    <lineage>
        <taxon>Bacteria</taxon>
        <taxon>Pseudomonadati</taxon>
        <taxon>Spirochaetota</taxon>
        <taxon>Spirochaetia</taxon>
        <taxon>Leptospirales</taxon>
        <taxon>Leptospiraceae</taxon>
        <taxon>Leptospira</taxon>
    </lineage>
</organism>
<accession>T0GPX8</accession>
<dbReference type="AlphaFoldDB" id="T0GPX8"/>
<dbReference type="EMBL" id="AKWY02000023">
    <property type="protein sequence ID" value="EQA70947.1"/>
    <property type="molecule type" value="Genomic_DNA"/>
</dbReference>